<evidence type="ECO:0000313" key="1">
    <source>
        <dbReference type="EMBL" id="KAI5669372.1"/>
    </source>
</evidence>
<protein>
    <submittedName>
        <fullName evidence="1">Uncharacterized protein</fullName>
    </submittedName>
</protein>
<comment type="caution">
    <text evidence="1">The sequence shown here is derived from an EMBL/GenBank/DDBJ whole genome shotgun (WGS) entry which is preliminary data.</text>
</comment>
<reference evidence="2" key="1">
    <citation type="journal article" date="2023" name="Nat. Plants">
        <title>Single-cell RNA sequencing provides a high-resolution roadmap for understanding the multicellular compartmentation of specialized metabolism.</title>
        <authorList>
            <person name="Sun S."/>
            <person name="Shen X."/>
            <person name="Li Y."/>
            <person name="Li Y."/>
            <person name="Wang S."/>
            <person name="Li R."/>
            <person name="Zhang H."/>
            <person name="Shen G."/>
            <person name="Guo B."/>
            <person name="Wei J."/>
            <person name="Xu J."/>
            <person name="St-Pierre B."/>
            <person name="Chen S."/>
            <person name="Sun C."/>
        </authorList>
    </citation>
    <scope>NUCLEOTIDE SEQUENCE [LARGE SCALE GENOMIC DNA]</scope>
</reference>
<gene>
    <name evidence="1" type="ORF">M9H77_19225</name>
</gene>
<keyword evidence="2" id="KW-1185">Reference proteome</keyword>
<dbReference type="EMBL" id="CM044704">
    <property type="protein sequence ID" value="KAI5669372.1"/>
    <property type="molecule type" value="Genomic_DNA"/>
</dbReference>
<evidence type="ECO:0000313" key="2">
    <source>
        <dbReference type="Proteomes" id="UP001060085"/>
    </source>
</evidence>
<organism evidence="1 2">
    <name type="scientific">Catharanthus roseus</name>
    <name type="common">Madagascar periwinkle</name>
    <name type="synonym">Vinca rosea</name>
    <dbReference type="NCBI Taxonomy" id="4058"/>
    <lineage>
        <taxon>Eukaryota</taxon>
        <taxon>Viridiplantae</taxon>
        <taxon>Streptophyta</taxon>
        <taxon>Embryophyta</taxon>
        <taxon>Tracheophyta</taxon>
        <taxon>Spermatophyta</taxon>
        <taxon>Magnoliopsida</taxon>
        <taxon>eudicotyledons</taxon>
        <taxon>Gunneridae</taxon>
        <taxon>Pentapetalae</taxon>
        <taxon>asterids</taxon>
        <taxon>lamiids</taxon>
        <taxon>Gentianales</taxon>
        <taxon>Apocynaceae</taxon>
        <taxon>Rauvolfioideae</taxon>
        <taxon>Vinceae</taxon>
        <taxon>Catharanthinae</taxon>
        <taxon>Catharanthus</taxon>
    </lineage>
</organism>
<sequence>MMVNNFDHWACDELGKLFGIPTFPLLFSAKDSISATSMLLLSSSTVTGRRTAAVLSQPWTPRPPIACPLFGLPIPVARFYECSIPESASTSSNYRGPIVWPRARRGDDDLGPVTDRTGRVEGRAVTVSSRGVKGTPQYIRHTIHFCTYWTGSDTIFSRTHIPLNEVSGPGLQLGAQFFQQLAGWEHTGPADGGPPDPVLVTSYNGHVAGSIWHRGILKSRSRYVSLTGWTPSDPAVGQLTGETGL</sequence>
<accession>A0ACC0B9S8</accession>
<proteinExistence type="predicted"/>
<name>A0ACC0B9S8_CATRO</name>
<dbReference type="Proteomes" id="UP001060085">
    <property type="component" value="Linkage Group LG04"/>
</dbReference>